<reference evidence="1" key="1">
    <citation type="journal article" date="2018" name="Sci. Rep.">
        <title>Characterisation of pathogen-specific regions and novel effector candidates in Fusarium oxysporum f. sp. cepae.</title>
        <authorList>
            <person name="Armitage A.D."/>
            <person name="Taylor A."/>
            <person name="Sobczyk M.K."/>
            <person name="Baxter L."/>
            <person name="Greenfield B.P."/>
            <person name="Bates H.J."/>
            <person name="Wilson F."/>
            <person name="Jackson A.C."/>
            <person name="Ott S."/>
            <person name="Harrison R.J."/>
            <person name="Clarkson J.P."/>
        </authorList>
    </citation>
    <scope>NUCLEOTIDE SEQUENCE [LARGE SCALE GENOMIC DNA]</scope>
    <source>
        <strain evidence="1">FoC_Fus2</strain>
    </source>
</reference>
<name>A0A3L6NUI1_FUSOX</name>
<comment type="caution">
    <text evidence="1">The sequence shown here is derived from an EMBL/GenBank/DDBJ whole genome shotgun (WGS) entry which is preliminary data.</text>
</comment>
<proteinExistence type="predicted"/>
<dbReference type="Proteomes" id="UP000270866">
    <property type="component" value="Chromosome 5"/>
</dbReference>
<dbReference type="EMBL" id="MRCU01000003">
    <property type="protein sequence ID" value="RKK22198.1"/>
    <property type="molecule type" value="Genomic_DNA"/>
</dbReference>
<organism evidence="1">
    <name type="scientific">Fusarium oxysporum f. sp. cepae</name>
    <dbReference type="NCBI Taxonomy" id="396571"/>
    <lineage>
        <taxon>Eukaryota</taxon>
        <taxon>Fungi</taxon>
        <taxon>Dikarya</taxon>
        <taxon>Ascomycota</taxon>
        <taxon>Pezizomycotina</taxon>
        <taxon>Sordariomycetes</taxon>
        <taxon>Hypocreomycetidae</taxon>
        <taxon>Hypocreales</taxon>
        <taxon>Nectriaceae</taxon>
        <taxon>Fusarium</taxon>
        <taxon>Fusarium oxysporum species complex</taxon>
    </lineage>
</organism>
<accession>A0A3L6NUI1</accession>
<sequence length="75" mass="8256">MAPTNPTPNELGACFEVLNAPNLLDLGEVPDYRASSALHSQIPAIQQQRLASSPYTRLLNRLARSEAHTIKTETR</sequence>
<protein>
    <submittedName>
        <fullName evidence="1">Uncharacterized protein</fullName>
    </submittedName>
</protein>
<evidence type="ECO:0000313" key="1">
    <source>
        <dbReference type="EMBL" id="RKK22198.1"/>
    </source>
</evidence>
<gene>
    <name evidence="1" type="ORF">BFJ65_g4805</name>
</gene>
<dbReference type="AlphaFoldDB" id="A0A3L6NUI1"/>